<evidence type="ECO:0000313" key="5">
    <source>
        <dbReference type="EMBL" id="MPN03225.1"/>
    </source>
</evidence>
<dbReference type="EMBL" id="VSSQ01049152">
    <property type="protein sequence ID" value="MPN03225.1"/>
    <property type="molecule type" value="Genomic_DNA"/>
</dbReference>
<dbReference type="InterPro" id="IPR025997">
    <property type="entry name" value="SBP_2_dom"/>
</dbReference>
<dbReference type="CDD" id="cd01536">
    <property type="entry name" value="PBP1_ABC_sugar_binding-like"/>
    <property type="match status" value="1"/>
</dbReference>
<gene>
    <name evidence="5" type="primary">rbsB_19</name>
    <name evidence="5" type="ORF">SDC9_150451</name>
</gene>
<dbReference type="PANTHER" id="PTHR46847:SF1">
    <property type="entry name" value="D-ALLOSE-BINDING PERIPLASMIC PROTEIN-RELATED"/>
    <property type="match status" value="1"/>
</dbReference>
<protein>
    <submittedName>
        <fullName evidence="5">Ribose import binding protein RbsB</fullName>
    </submittedName>
</protein>
<dbReference type="InterPro" id="IPR028082">
    <property type="entry name" value="Peripla_BP_I"/>
</dbReference>
<comment type="subcellular location">
    <subcellularLocation>
        <location evidence="1">Cell envelope</location>
    </subcellularLocation>
</comment>
<proteinExistence type="inferred from homology"/>
<evidence type="ECO:0000259" key="4">
    <source>
        <dbReference type="Pfam" id="PF13407"/>
    </source>
</evidence>
<organism evidence="5">
    <name type="scientific">bioreactor metagenome</name>
    <dbReference type="NCBI Taxonomy" id="1076179"/>
    <lineage>
        <taxon>unclassified sequences</taxon>
        <taxon>metagenomes</taxon>
        <taxon>ecological metagenomes</taxon>
    </lineage>
</organism>
<feature type="domain" description="Periplasmic binding protein" evidence="4">
    <location>
        <begin position="2"/>
        <end position="243"/>
    </location>
</feature>
<sequence>MNGMWKGAEKAATDLGIKVVTLAPAQQDSIEEQIAIMEAQIQQGVSAFVIHPSDSKGIMPAVDEANAAGIPVISIGTASASGSMMRTGVDYYETGAVVAKYLFEKIGGEGGLIILEGPPGAQNAEERKAGITDLLASYPGITLIDSQPANFNRAQGMQVMENLLQREGVKDQLKVVIACNDEMALGAIQALKAAGITNVLVGGFDGSADASQAIKDGDLTVTYNTDPFGSTYYAITMLVKYLDDGALPEEYFIPFPSERHKPLIDSSNIDDYINNFAWFK</sequence>
<evidence type="ECO:0000256" key="2">
    <source>
        <dbReference type="ARBA" id="ARBA00007639"/>
    </source>
</evidence>
<evidence type="ECO:0000256" key="1">
    <source>
        <dbReference type="ARBA" id="ARBA00004196"/>
    </source>
</evidence>
<dbReference type="AlphaFoldDB" id="A0A645EMI6"/>
<dbReference type="Gene3D" id="3.40.50.2300">
    <property type="match status" value="2"/>
</dbReference>
<comment type="similarity">
    <text evidence="2">Belongs to the bacterial solute-binding protein 2 family.</text>
</comment>
<name>A0A645EMI6_9ZZZZ</name>
<keyword evidence="3" id="KW-0732">Signal</keyword>
<dbReference type="PANTHER" id="PTHR46847">
    <property type="entry name" value="D-ALLOSE-BINDING PERIPLASMIC PROTEIN-RELATED"/>
    <property type="match status" value="1"/>
</dbReference>
<evidence type="ECO:0000256" key="3">
    <source>
        <dbReference type="ARBA" id="ARBA00022729"/>
    </source>
</evidence>
<dbReference type="GO" id="GO:0030313">
    <property type="term" value="C:cell envelope"/>
    <property type="evidence" value="ECO:0007669"/>
    <property type="project" value="UniProtKB-SubCell"/>
</dbReference>
<comment type="caution">
    <text evidence="5">The sequence shown here is derived from an EMBL/GenBank/DDBJ whole genome shotgun (WGS) entry which is preliminary data.</text>
</comment>
<accession>A0A645EMI6</accession>
<reference evidence="5" key="1">
    <citation type="submission" date="2019-08" db="EMBL/GenBank/DDBJ databases">
        <authorList>
            <person name="Kucharzyk K."/>
            <person name="Murdoch R.W."/>
            <person name="Higgins S."/>
            <person name="Loffler F."/>
        </authorList>
    </citation>
    <scope>NUCLEOTIDE SEQUENCE</scope>
</reference>
<dbReference type="SUPFAM" id="SSF53822">
    <property type="entry name" value="Periplasmic binding protein-like I"/>
    <property type="match status" value="1"/>
</dbReference>
<dbReference type="GO" id="GO:0030246">
    <property type="term" value="F:carbohydrate binding"/>
    <property type="evidence" value="ECO:0007669"/>
    <property type="project" value="UniProtKB-ARBA"/>
</dbReference>
<dbReference type="Pfam" id="PF13407">
    <property type="entry name" value="Peripla_BP_4"/>
    <property type="match status" value="1"/>
</dbReference>